<dbReference type="InterPro" id="IPR003594">
    <property type="entry name" value="HATPase_dom"/>
</dbReference>
<dbReference type="InterPro" id="IPR003661">
    <property type="entry name" value="HisK_dim/P_dom"/>
</dbReference>
<evidence type="ECO:0000259" key="9">
    <source>
        <dbReference type="PROSITE" id="PS50109"/>
    </source>
</evidence>
<evidence type="ECO:0000313" key="11">
    <source>
        <dbReference type="Proteomes" id="UP000460412"/>
    </source>
</evidence>
<evidence type="ECO:0000256" key="4">
    <source>
        <dbReference type="ARBA" id="ARBA00022553"/>
    </source>
</evidence>
<keyword evidence="7" id="KW-0902">Two-component regulatory system</keyword>
<proteinExistence type="predicted"/>
<protein>
    <recommendedName>
        <fullName evidence="3">histidine kinase</fullName>
        <ecNumber evidence="3">2.7.13.3</ecNumber>
    </recommendedName>
</protein>
<dbReference type="SUPFAM" id="SSF55874">
    <property type="entry name" value="ATPase domain of HSP90 chaperone/DNA topoisomerase II/histidine kinase"/>
    <property type="match status" value="1"/>
</dbReference>
<dbReference type="PANTHER" id="PTHR43547">
    <property type="entry name" value="TWO-COMPONENT HISTIDINE KINASE"/>
    <property type="match status" value="1"/>
</dbReference>
<keyword evidence="10" id="KW-0614">Plasmid</keyword>
<feature type="transmembrane region" description="Helical" evidence="8">
    <location>
        <begin position="174"/>
        <end position="196"/>
    </location>
</feature>
<dbReference type="SMART" id="SM00388">
    <property type="entry name" value="HisKA"/>
    <property type="match status" value="1"/>
</dbReference>
<geneLocation type="plasmid" evidence="10">
    <name>unnamed</name>
</geneLocation>
<dbReference type="Gene3D" id="1.10.287.130">
    <property type="match status" value="1"/>
</dbReference>
<comment type="caution">
    <text evidence="10">The sequence shown here is derived from an EMBL/GenBank/DDBJ whole genome shotgun (WGS) entry which is preliminary data.</text>
</comment>
<dbReference type="InterPro" id="IPR004358">
    <property type="entry name" value="Sig_transdc_His_kin-like_C"/>
</dbReference>
<comment type="subcellular location">
    <subcellularLocation>
        <location evidence="2">Membrane</location>
    </subcellularLocation>
</comment>
<keyword evidence="8" id="KW-0472">Membrane</keyword>
<sequence>MFKRLHIRLTIFCTFISGLILLLMSLICISFSEAEARESYFSNFELKAAMLIHQIESRSVLSLEWFSQLKADTKFEMGIQDNGTKLIFEDLSPQRLDPKIFALARKTARNEYGLTEESVTSDTKLSSNASFELHTDGKKYYACIALIPKNSHILNIAVLQPLTELSHSINVSRVLFAGADIWGIILLGIFFWFYTWHMIRPLIINRQKQTEFIAAASHELRSPLALMLSCLSSMNKASADEAEHFSEMIMQEGKRMGRLIDDMLTLSSSDSTHFPINKTNVELDTLILSAYEKFEPLALKKNISLDFILPDTLSTPYSCDRERIEQVLSILLDNALSYTPENGRICLSLSETSGRITIRVADNGISIPDSEKESIFERFYRCDKAHKDKKHFGLGLCIAQEIVHMHKGKIRVEDTPGGGTTFVVMLN</sequence>
<dbReference type="FunFam" id="3.30.565.10:FF:000006">
    <property type="entry name" value="Sensor histidine kinase WalK"/>
    <property type="match status" value="1"/>
</dbReference>
<name>A0A7X3SLV7_9FIRM</name>
<dbReference type="CDD" id="cd00075">
    <property type="entry name" value="HATPase"/>
    <property type="match status" value="1"/>
</dbReference>
<dbReference type="GO" id="GO:0016020">
    <property type="term" value="C:membrane"/>
    <property type="evidence" value="ECO:0007669"/>
    <property type="project" value="UniProtKB-SubCell"/>
</dbReference>
<accession>A0A7X3SLV7</accession>
<dbReference type="EC" id="2.7.13.3" evidence="3"/>
<dbReference type="AlphaFoldDB" id="A0A7X3SLV7"/>
<dbReference type="InterPro" id="IPR005467">
    <property type="entry name" value="His_kinase_dom"/>
</dbReference>
<dbReference type="SMART" id="SM00387">
    <property type="entry name" value="HATPase_c"/>
    <property type="match status" value="1"/>
</dbReference>
<keyword evidence="5" id="KW-0808">Transferase</keyword>
<dbReference type="GO" id="GO:0000155">
    <property type="term" value="F:phosphorelay sensor kinase activity"/>
    <property type="evidence" value="ECO:0007669"/>
    <property type="project" value="InterPro"/>
</dbReference>
<gene>
    <name evidence="10" type="ORF">GN277_28215</name>
</gene>
<evidence type="ECO:0000256" key="8">
    <source>
        <dbReference type="SAM" id="Phobius"/>
    </source>
</evidence>
<dbReference type="Gene3D" id="3.30.565.10">
    <property type="entry name" value="Histidine kinase-like ATPase, C-terminal domain"/>
    <property type="match status" value="1"/>
</dbReference>
<dbReference type="PRINTS" id="PR00344">
    <property type="entry name" value="BCTRLSENSOR"/>
</dbReference>
<keyword evidence="8" id="KW-1133">Transmembrane helix</keyword>
<dbReference type="CDD" id="cd00082">
    <property type="entry name" value="HisKA"/>
    <property type="match status" value="1"/>
</dbReference>
<dbReference type="InterPro" id="IPR036890">
    <property type="entry name" value="HATPase_C_sf"/>
</dbReference>
<evidence type="ECO:0000313" key="10">
    <source>
        <dbReference type="EMBL" id="MXP79048.1"/>
    </source>
</evidence>
<organism evidence="10 11">
    <name type="scientific">Sporofaciens musculi</name>
    <dbReference type="NCBI Taxonomy" id="2681861"/>
    <lineage>
        <taxon>Bacteria</taxon>
        <taxon>Bacillati</taxon>
        <taxon>Bacillota</taxon>
        <taxon>Clostridia</taxon>
        <taxon>Lachnospirales</taxon>
        <taxon>Lachnospiraceae</taxon>
        <taxon>Sporofaciens</taxon>
    </lineage>
</organism>
<evidence type="ECO:0000256" key="2">
    <source>
        <dbReference type="ARBA" id="ARBA00004370"/>
    </source>
</evidence>
<keyword evidence="4" id="KW-0597">Phosphoprotein</keyword>
<dbReference type="RefSeq" id="WP_159757592.1">
    <property type="nucleotide sequence ID" value="NZ_WUQX01000003.1"/>
</dbReference>
<reference evidence="10 11" key="1">
    <citation type="submission" date="2019-12" db="EMBL/GenBank/DDBJ databases">
        <title>Sporaefaciens musculi gen. nov., sp. nov., a novel bacterium isolated from the caecum of an obese mouse.</title>
        <authorList>
            <person name="Rasmussen T.S."/>
            <person name="Streidl T."/>
            <person name="Hitch T.C.A."/>
            <person name="Wortmann E."/>
            <person name="Deptula P."/>
            <person name="Hansen M."/>
            <person name="Nielsen D.S."/>
            <person name="Clavel T."/>
            <person name="Vogensen F.K."/>
        </authorList>
    </citation>
    <scope>NUCLEOTIDE SEQUENCE [LARGE SCALE GENOMIC DNA]</scope>
    <source>
        <strain evidence="10 11">WCA-9-b2</strain>
        <plasmid evidence="10">unnamed</plasmid>
    </source>
</reference>
<evidence type="ECO:0000256" key="6">
    <source>
        <dbReference type="ARBA" id="ARBA00022777"/>
    </source>
</evidence>
<dbReference type="Pfam" id="PF02518">
    <property type="entry name" value="HATPase_c"/>
    <property type="match status" value="1"/>
</dbReference>
<keyword evidence="8" id="KW-0812">Transmembrane</keyword>
<dbReference type="PROSITE" id="PS50109">
    <property type="entry name" value="HIS_KIN"/>
    <property type="match status" value="1"/>
</dbReference>
<keyword evidence="11" id="KW-1185">Reference proteome</keyword>
<dbReference type="EMBL" id="WUQX01000003">
    <property type="protein sequence ID" value="MXP79048.1"/>
    <property type="molecule type" value="Genomic_DNA"/>
</dbReference>
<dbReference type="InterPro" id="IPR036097">
    <property type="entry name" value="HisK_dim/P_sf"/>
</dbReference>
<evidence type="ECO:0000256" key="1">
    <source>
        <dbReference type="ARBA" id="ARBA00000085"/>
    </source>
</evidence>
<dbReference type="Pfam" id="PF00512">
    <property type="entry name" value="HisKA"/>
    <property type="match status" value="1"/>
</dbReference>
<dbReference type="Proteomes" id="UP000460412">
    <property type="component" value="Unassembled WGS sequence"/>
</dbReference>
<evidence type="ECO:0000256" key="7">
    <source>
        <dbReference type="ARBA" id="ARBA00023012"/>
    </source>
</evidence>
<evidence type="ECO:0000256" key="3">
    <source>
        <dbReference type="ARBA" id="ARBA00012438"/>
    </source>
</evidence>
<feature type="domain" description="Histidine kinase" evidence="9">
    <location>
        <begin position="215"/>
        <end position="427"/>
    </location>
</feature>
<evidence type="ECO:0000256" key="5">
    <source>
        <dbReference type="ARBA" id="ARBA00022679"/>
    </source>
</evidence>
<dbReference type="SUPFAM" id="SSF47384">
    <property type="entry name" value="Homodimeric domain of signal transducing histidine kinase"/>
    <property type="match status" value="1"/>
</dbReference>
<comment type="catalytic activity">
    <reaction evidence="1">
        <text>ATP + protein L-histidine = ADP + protein N-phospho-L-histidine.</text>
        <dbReference type="EC" id="2.7.13.3"/>
    </reaction>
</comment>
<keyword evidence="6" id="KW-0418">Kinase</keyword>
<dbReference type="PANTHER" id="PTHR43547:SF2">
    <property type="entry name" value="HYBRID SIGNAL TRANSDUCTION HISTIDINE KINASE C"/>
    <property type="match status" value="1"/>
</dbReference>